<organism evidence="3 4">
    <name type="scientific">Aquamicrobium segne</name>
    <dbReference type="NCBI Taxonomy" id="469547"/>
    <lineage>
        <taxon>Bacteria</taxon>
        <taxon>Pseudomonadati</taxon>
        <taxon>Pseudomonadota</taxon>
        <taxon>Alphaproteobacteria</taxon>
        <taxon>Hyphomicrobiales</taxon>
        <taxon>Phyllobacteriaceae</taxon>
        <taxon>Aquamicrobium</taxon>
    </lineage>
</organism>
<keyword evidence="2" id="KW-1133">Transmembrane helix</keyword>
<gene>
    <name evidence="3" type="ORF">ACFPLB_04345</name>
</gene>
<keyword evidence="4" id="KW-1185">Reference proteome</keyword>
<feature type="transmembrane region" description="Helical" evidence="2">
    <location>
        <begin position="37"/>
        <end position="62"/>
    </location>
</feature>
<evidence type="ECO:0000313" key="3">
    <source>
        <dbReference type="EMBL" id="MFC5385195.1"/>
    </source>
</evidence>
<reference evidence="4" key="1">
    <citation type="journal article" date="2019" name="Int. J. Syst. Evol. Microbiol.">
        <title>The Global Catalogue of Microorganisms (GCM) 10K type strain sequencing project: providing services to taxonomists for standard genome sequencing and annotation.</title>
        <authorList>
            <consortium name="The Broad Institute Genomics Platform"/>
            <consortium name="The Broad Institute Genome Sequencing Center for Infectious Disease"/>
            <person name="Wu L."/>
            <person name="Ma J."/>
        </authorList>
    </citation>
    <scope>NUCLEOTIDE SEQUENCE [LARGE SCALE GENOMIC DNA]</scope>
    <source>
        <strain evidence="4">CGMCC 4.1415</strain>
    </source>
</reference>
<dbReference type="EMBL" id="JBHSLL010000012">
    <property type="protein sequence ID" value="MFC5385195.1"/>
    <property type="molecule type" value="Genomic_DNA"/>
</dbReference>
<feature type="region of interest" description="Disordered" evidence="1">
    <location>
        <begin position="72"/>
        <end position="97"/>
    </location>
</feature>
<keyword evidence="2" id="KW-0812">Transmembrane</keyword>
<keyword evidence="2" id="KW-0472">Membrane</keyword>
<comment type="caution">
    <text evidence="3">The sequence shown here is derived from an EMBL/GenBank/DDBJ whole genome shotgun (WGS) entry which is preliminary data.</text>
</comment>
<protein>
    <submittedName>
        <fullName evidence="3">Uncharacterized protein</fullName>
    </submittedName>
</protein>
<proteinExistence type="predicted"/>
<name>A0ABW0GUM1_9HYPH</name>
<evidence type="ECO:0000313" key="4">
    <source>
        <dbReference type="Proteomes" id="UP001596016"/>
    </source>
</evidence>
<evidence type="ECO:0000256" key="1">
    <source>
        <dbReference type="SAM" id="MobiDB-lite"/>
    </source>
</evidence>
<accession>A0ABW0GUM1</accession>
<sequence length="97" mass="10078">MNRLLASSLNALNGLIALLIVFGGAFAGLYGTDGSSMGLILGAVGGFLVAVLACGVIAYLALIERHLAKIADGSGPEQSRNQVRSDPVITNDWNDYK</sequence>
<dbReference type="Proteomes" id="UP001596016">
    <property type="component" value="Unassembled WGS sequence"/>
</dbReference>
<dbReference type="RefSeq" id="WP_378228089.1">
    <property type="nucleotide sequence ID" value="NZ_JBHSLL010000012.1"/>
</dbReference>
<evidence type="ECO:0000256" key="2">
    <source>
        <dbReference type="SAM" id="Phobius"/>
    </source>
</evidence>
<feature type="transmembrane region" description="Helical" evidence="2">
    <location>
        <begin position="12"/>
        <end position="31"/>
    </location>
</feature>